<dbReference type="PANTHER" id="PTHR38160">
    <property type="entry name" value="ZINC FINGER CCCH DOMAIN-CONTAINING PROTEIN 40"/>
    <property type="match status" value="1"/>
</dbReference>
<keyword evidence="1" id="KW-0863">Zinc-finger</keyword>
<feature type="zinc finger region" description="C3H1-type" evidence="1">
    <location>
        <begin position="6"/>
        <end position="32"/>
    </location>
</feature>
<dbReference type="Gene3D" id="4.10.1000.10">
    <property type="entry name" value="Zinc finger, CCCH-type"/>
    <property type="match status" value="1"/>
</dbReference>
<protein>
    <recommendedName>
        <fullName evidence="4">C3H1-type domain-containing protein</fullName>
    </recommendedName>
</protein>
<comment type="caution">
    <text evidence="5">The sequence shown here is derived from an EMBL/GenBank/DDBJ whole genome shotgun (WGS) entry which is preliminary data.</text>
</comment>
<gene>
    <name evidence="5" type="ORF">LLUT_LOCUS34970</name>
</gene>
<dbReference type="AlphaFoldDB" id="A0AAV1YLU0"/>
<feature type="compositionally biased region" description="Basic and acidic residues" evidence="3">
    <location>
        <begin position="107"/>
        <end position="116"/>
    </location>
</feature>
<evidence type="ECO:0000313" key="6">
    <source>
        <dbReference type="Proteomes" id="UP001497480"/>
    </source>
</evidence>
<dbReference type="InterPro" id="IPR000571">
    <property type="entry name" value="Znf_CCCH"/>
</dbReference>
<evidence type="ECO:0000256" key="1">
    <source>
        <dbReference type="PROSITE-ProRule" id="PRU00723"/>
    </source>
</evidence>
<dbReference type="EMBL" id="CAXHTB010000025">
    <property type="protein sequence ID" value="CAL0333910.1"/>
    <property type="molecule type" value="Genomic_DNA"/>
</dbReference>
<evidence type="ECO:0000313" key="5">
    <source>
        <dbReference type="EMBL" id="CAL0333910.1"/>
    </source>
</evidence>
<feature type="domain" description="C3H1-type" evidence="4">
    <location>
        <begin position="6"/>
        <end position="32"/>
    </location>
</feature>
<evidence type="ECO:0000256" key="3">
    <source>
        <dbReference type="SAM" id="MobiDB-lite"/>
    </source>
</evidence>
<reference evidence="5 6" key="1">
    <citation type="submission" date="2024-03" db="EMBL/GenBank/DDBJ databases">
        <authorList>
            <person name="Martinez-Hernandez J."/>
        </authorList>
    </citation>
    <scope>NUCLEOTIDE SEQUENCE [LARGE SCALE GENOMIC DNA]</scope>
</reference>
<dbReference type="PROSITE" id="PS50103">
    <property type="entry name" value="ZF_C3H1"/>
    <property type="match status" value="1"/>
</dbReference>
<keyword evidence="1" id="KW-0862">Zinc</keyword>
<dbReference type="PANTHER" id="PTHR38160:SF1">
    <property type="entry name" value="ZINC FINGER CCCH DOMAIN-CONTAINING PROTEIN 40"/>
    <property type="match status" value="1"/>
</dbReference>
<name>A0AAV1YLU0_LUPLU</name>
<feature type="region of interest" description="Disordered" evidence="3">
    <location>
        <begin position="41"/>
        <end position="116"/>
    </location>
</feature>
<accession>A0AAV1YLU0</accession>
<sequence>MVERRQFKTRLCVLYQRGRCNRNNCSFAHGNVELRRFSASNSGRREYPGNDLRDKLDRRYLSPPRRYSPPRDGRGPQAIHGYSPSRSSEKKSDRRHIRKQGTSSQRDNLESLKFSDRIPDQVKEGKLFSSGSRNTLDEQLKKVESDINTLQNRKFQLEVYLDESVQEVDSLNSTIQELDAQLCKEKEECRRITSRIRQFIRVHHHNSQLQDELQRSQVRLQRFGDELVSDISRIGASEEDLSIDIVSNGENPALPLAIKHNVDQNDASPHRKRQHVKQDAVEELKQDRSKVGNLVGTSRTRKRSRWNLPAQLNDKDEENIDVPLNTGTEVTRTINHEGKHKRGICNSSNNLISEKFKESRIEVPPTSMAAHVIDEEIEIELNDRTDISETLQTKNENGVAHEAKSLLLMLHPPLIPRSNYSRVSSSSWVHFYLPLGYIFISQHAIPFTYVLQSRYRTFILSVAVSYLDLFFP</sequence>
<keyword evidence="1" id="KW-0479">Metal-binding</keyword>
<evidence type="ECO:0000259" key="4">
    <source>
        <dbReference type="PROSITE" id="PS50103"/>
    </source>
</evidence>
<proteinExistence type="predicted"/>
<keyword evidence="6" id="KW-1185">Reference proteome</keyword>
<dbReference type="GO" id="GO:0008270">
    <property type="term" value="F:zinc ion binding"/>
    <property type="evidence" value="ECO:0007669"/>
    <property type="project" value="UniProtKB-KW"/>
</dbReference>
<feature type="coiled-coil region" evidence="2">
    <location>
        <begin position="133"/>
        <end position="181"/>
    </location>
</feature>
<dbReference type="SMART" id="SM00356">
    <property type="entry name" value="ZnF_C3H1"/>
    <property type="match status" value="1"/>
</dbReference>
<evidence type="ECO:0000256" key="2">
    <source>
        <dbReference type="SAM" id="Coils"/>
    </source>
</evidence>
<dbReference type="Proteomes" id="UP001497480">
    <property type="component" value="Unassembled WGS sequence"/>
</dbReference>
<dbReference type="InterPro" id="IPR045868">
    <property type="entry name" value="Znf_C3H13/40"/>
</dbReference>
<keyword evidence="2" id="KW-0175">Coiled coil</keyword>
<feature type="compositionally biased region" description="Basic and acidic residues" evidence="3">
    <location>
        <begin position="43"/>
        <end position="60"/>
    </location>
</feature>
<organism evidence="5 6">
    <name type="scientific">Lupinus luteus</name>
    <name type="common">European yellow lupine</name>
    <dbReference type="NCBI Taxonomy" id="3873"/>
    <lineage>
        <taxon>Eukaryota</taxon>
        <taxon>Viridiplantae</taxon>
        <taxon>Streptophyta</taxon>
        <taxon>Embryophyta</taxon>
        <taxon>Tracheophyta</taxon>
        <taxon>Spermatophyta</taxon>
        <taxon>Magnoliopsida</taxon>
        <taxon>eudicotyledons</taxon>
        <taxon>Gunneridae</taxon>
        <taxon>Pentapetalae</taxon>
        <taxon>rosids</taxon>
        <taxon>fabids</taxon>
        <taxon>Fabales</taxon>
        <taxon>Fabaceae</taxon>
        <taxon>Papilionoideae</taxon>
        <taxon>50 kb inversion clade</taxon>
        <taxon>genistoids sensu lato</taxon>
        <taxon>core genistoids</taxon>
        <taxon>Genisteae</taxon>
        <taxon>Lupinus</taxon>
    </lineage>
</organism>